<reference evidence="2 3" key="1">
    <citation type="submission" date="2016-11" db="EMBL/GenBank/DDBJ databases">
        <authorList>
            <person name="Jaros S."/>
            <person name="Januszkiewicz K."/>
            <person name="Wedrychowicz H."/>
        </authorList>
    </citation>
    <scope>NUCLEOTIDE SEQUENCE [LARGE SCALE GENOMIC DNA]</scope>
    <source>
        <strain evidence="2 3">DSM 15480</strain>
    </source>
</reference>
<accession>A0A1M6SEQ7</accession>
<dbReference type="InterPro" id="IPR013249">
    <property type="entry name" value="RNA_pol_sigma70_r4_t2"/>
</dbReference>
<dbReference type="STRING" id="1121950.SAMN02745243_02925"/>
<dbReference type="Proteomes" id="UP000184301">
    <property type="component" value="Unassembled WGS sequence"/>
</dbReference>
<proteinExistence type="predicted"/>
<dbReference type="InterPro" id="IPR036388">
    <property type="entry name" value="WH-like_DNA-bd_sf"/>
</dbReference>
<dbReference type="RefSeq" id="WP_073111765.1">
    <property type="nucleotide sequence ID" value="NZ_FQZY01000049.1"/>
</dbReference>
<dbReference type="Pfam" id="PF08281">
    <property type="entry name" value="Sigma70_r4_2"/>
    <property type="match status" value="1"/>
</dbReference>
<gene>
    <name evidence="2" type="ORF">SAMN02745243_02925</name>
</gene>
<name>A0A1M6SEQ7_9FIRM</name>
<dbReference type="EMBL" id="FQZY01000049">
    <property type="protein sequence ID" value="SHK43165.1"/>
    <property type="molecule type" value="Genomic_DNA"/>
</dbReference>
<dbReference type="AlphaFoldDB" id="A0A1M6SEQ7"/>
<dbReference type="SUPFAM" id="SSF88659">
    <property type="entry name" value="Sigma3 and sigma4 domains of RNA polymerase sigma factors"/>
    <property type="match status" value="1"/>
</dbReference>
<dbReference type="GO" id="GO:0003677">
    <property type="term" value="F:DNA binding"/>
    <property type="evidence" value="ECO:0007669"/>
    <property type="project" value="InterPro"/>
</dbReference>
<dbReference type="Gene3D" id="1.10.10.10">
    <property type="entry name" value="Winged helix-like DNA-binding domain superfamily/Winged helix DNA-binding domain"/>
    <property type="match status" value="1"/>
</dbReference>
<protein>
    <submittedName>
        <fullName evidence="2">RNA polymerase sigma factor, sigma-70 family</fullName>
    </submittedName>
</protein>
<feature type="domain" description="RNA polymerase sigma factor 70 region 4 type 2" evidence="1">
    <location>
        <begin position="85"/>
        <end position="136"/>
    </location>
</feature>
<keyword evidence="3" id="KW-1185">Reference proteome</keyword>
<dbReference type="GO" id="GO:0016987">
    <property type="term" value="F:sigma factor activity"/>
    <property type="evidence" value="ECO:0007669"/>
    <property type="project" value="InterPro"/>
</dbReference>
<organism evidence="2 3">
    <name type="scientific">Hespellia stercorisuis DSM 15480</name>
    <dbReference type="NCBI Taxonomy" id="1121950"/>
    <lineage>
        <taxon>Bacteria</taxon>
        <taxon>Bacillati</taxon>
        <taxon>Bacillota</taxon>
        <taxon>Clostridia</taxon>
        <taxon>Lachnospirales</taxon>
        <taxon>Lachnospiraceae</taxon>
        <taxon>Hespellia</taxon>
    </lineage>
</organism>
<evidence type="ECO:0000313" key="2">
    <source>
        <dbReference type="EMBL" id="SHK43165.1"/>
    </source>
</evidence>
<evidence type="ECO:0000313" key="3">
    <source>
        <dbReference type="Proteomes" id="UP000184301"/>
    </source>
</evidence>
<evidence type="ECO:0000259" key="1">
    <source>
        <dbReference type="Pfam" id="PF08281"/>
    </source>
</evidence>
<dbReference type="OrthoDB" id="2046835at2"/>
<sequence length="145" mass="17666">MSAPLSENTENTYLIEMFDSFSKVVLKNELLDLLRKRKNDYKESVASEKTQYLFEQQEYVDTYPSDSFYLEGIEKTYHCNIYDARLYYAMKELPLKKRTMLIMNYWYGLTDVEIARYFEVSTKTIYNWRRNAFKRIRYHYERGSP</sequence>
<dbReference type="InterPro" id="IPR013324">
    <property type="entry name" value="RNA_pol_sigma_r3/r4-like"/>
</dbReference>
<dbReference type="GO" id="GO:0006352">
    <property type="term" value="P:DNA-templated transcription initiation"/>
    <property type="evidence" value="ECO:0007669"/>
    <property type="project" value="InterPro"/>
</dbReference>